<comment type="similarity">
    <text evidence="1">Belongs to the ROK (NagC/XylR) family.</text>
</comment>
<evidence type="ECO:0000313" key="8">
    <source>
        <dbReference type="Proteomes" id="UP001155500"/>
    </source>
</evidence>
<dbReference type="PANTHER" id="PTHR18964:SF175">
    <property type="entry name" value="N-ACETYLGLUCOSAMINE REPRESSOR"/>
    <property type="match status" value="1"/>
</dbReference>
<dbReference type="Proteomes" id="UP001155500">
    <property type="component" value="Unassembled WGS sequence"/>
</dbReference>
<dbReference type="Pfam" id="PF01047">
    <property type="entry name" value="MarR"/>
    <property type="match status" value="1"/>
</dbReference>
<dbReference type="InterPro" id="IPR036390">
    <property type="entry name" value="WH_DNA-bd_sf"/>
</dbReference>
<dbReference type="InterPro" id="IPR036388">
    <property type="entry name" value="WH-like_DNA-bd_sf"/>
</dbReference>
<evidence type="ECO:0000256" key="4">
    <source>
        <dbReference type="ARBA" id="ARBA00023163"/>
    </source>
</evidence>
<keyword evidence="5" id="KW-0119">Carbohydrate metabolism</keyword>
<evidence type="ECO:0000259" key="6">
    <source>
        <dbReference type="Pfam" id="PF01047"/>
    </source>
</evidence>
<dbReference type="Gene3D" id="1.10.10.10">
    <property type="entry name" value="Winged helix-like DNA-binding domain superfamily/Winged helix DNA-binding domain"/>
    <property type="match status" value="1"/>
</dbReference>
<dbReference type="GO" id="GO:0003700">
    <property type="term" value="F:DNA-binding transcription factor activity"/>
    <property type="evidence" value="ECO:0007669"/>
    <property type="project" value="InterPro"/>
</dbReference>
<evidence type="ECO:0000256" key="3">
    <source>
        <dbReference type="ARBA" id="ARBA00023125"/>
    </source>
</evidence>
<dbReference type="InterPro" id="IPR000600">
    <property type="entry name" value="ROK"/>
</dbReference>
<dbReference type="GO" id="GO:0003677">
    <property type="term" value="F:DNA binding"/>
    <property type="evidence" value="ECO:0007669"/>
    <property type="project" value="UniProtKB-KW"/>
</dbReference>
<dbReference type="SUPFAM" id="SSF46785">
    <property type="entry name" value="Winged helix' DNA-binding domain"/>
    <property type="match status" value="1"/>
</dbReference>
<dbReference type="PROSITE" id="PS01125">
    <property type="entry name" value="ROK"/>
    <property type="match status" value="1"/>
</dbReference>
<dbReference type="EMBL" id="LWID01000001">
    <property type="protein sequence ID" value="MDG6894382.1"/>
    <property type="molecule type" value="Genomic_DNA"/>
</dbReference>
<organism evidence="7 8">
    <name type="scientific">Volucribacter amazonae</name>
    <dbReference type="NCBI Taxonomy" id="256731"/>
    <lineage>
        <taxon>Bacteria</taxon>
        <taxon>Pseudomonadati</taxon>
        <taxon>Pseudomonadota</taxon>
        <taxon>Gammaproteobacteria</taxon>
        <taxon>Pasteurellales</taxon>
        <taxon>Pasteurellaceae</taxon>
        <taxon>Volucribacter</taxon>
    </lineage>
</organism>
<evidence type="ECO:0000256" key="1">
    <source>
        <dbReference type="ARBA" id="ARBA00006479"/>
    </source>
</evidence>
<accession>A0A9X4P9V4</accession>
<dbReference type="SUPFAM" id="SSF53067">
    <property type="entry name" value="Actin-like ATPase domain"/>
    <property type="match status" value="1"/>
</dbReference>
<comment type="caution">
    <text evidence="7">The sequence shown here is derived from an EMBL/GenBank/DDBJ whole genome shotgun (WGS) entry which is preliminary data.</text>
</comment>
<evidence type="ECO:0000256" key="2">
    <source>
        <dbReference type="ARBA" id="ARBA00023015"/>
    </source>
</evidence>
<dbReference type="RefSeq" id="WP_279571865.1">
    <property type="nucleotide sequence ID" value="NZ_LWID01000001.1"/>
</dbReference>
<feature type="domain" description="HTH marR-type" evidence="6">
    <location>
        <begin position="20"/>
        <end position="61"/>
    </location>
</feature>
<evidence type="ECO:0000313" key="7">
    <source>
        <dbReference type="EMBL" id="MDG6894382.1"/>
    </source>
</evidence>
<evidence type="ECO:0000256" key="5">
    <source>
        <dbReference type="ARBA" id="ARBA00023277"/>
    </source>
</evidence>
<sequence>MKENHQIANVDLVKQMNSAVVYRLIDQQGPISRIQISEQSQLAPASVTKITRHLLARGLIKEVEQQQSTGGRRATSIIAERKHFHTLLIQLGRDTITFAVMDLAAIKHKKWSQKLPHLEENAAAQIVQLEAILFEQIEKFLQNQPHFAAELIAIGITLSGLVDSRTQQIQALMNMQLDEPWDLVQRLEQRFHIACFIGHDVRSLALAEHYFGATQDCDDSLLLRIHRGVGAGIVINHEVFSGHKNNVGEIGHIQVDPLGRRCLCGNVGCLETVVSNVAIEDKMQQILEDGYQSKWLSLESHDIETICKASNQQDSIATDLIEYVGVQIGRVLAMSVNMFNPEKIVLSGEITQAKNVLFPAIIKTLESHALPQFVKDIPLVASELVDEEIIGAFALIKQALLDGRLLRRLIDL</sequence>
<name>A0A9X4P9V4_9PAST</name>
<dbReference type="PANTHER" id="PTHR18964">
    <property type="entry name" value="ROK (REPRESSOR, ORF, KINASE) FAMILY"/>
    <property type="match status" value="1"/>
</dbReference>
<protein>
    <submittedName>
        <fullName evidence="7">Transcriptional regulator</fullName>
    </submittedName>
</protein>
<dbReference type="Gene3D" id="3.30.420.40">
    <property type="match status" value="2"/>
</dbReference>
<gene>
    <name evidence="7" type="ORF">A6A20_01755</name>
</gene>
<keyword evidence="8" id="KW-1185">Reference proteome</keyword>
<dbReference type="FunFam" id="1.10.10.10:FF:000045">
    <property type="entry name" value="ROK family transcriptional regulator"/>
    <property type="match status" value="1"/>
</dbReference>
<dbReference type="InterPro" id="IPR049874">
    <property type="entry name" value="ROK_cs"/>
</dbReference>
<dbReference type="InterPro" id="IPR043129">
    <property type="entry name" value="ATPase_NBD"/>
</dbReference>
<dbReference type="InterPro" id="IPR000835">
    <property type="entry name" value="HTH_MarR-typ"/>
</dbReference>
<dbReference type="Pfam" id="PF00480">
    <property type="entry name" value="ROK"/>
    <property type="match status" value="1"/>
</dbReference>
<proteinExistence type="inferred from homology"/>
<keyword evidence="3" id="KW-0238">DNA-binding</keyword>
<reference evidence="7" key="1">
    <citation type="submission" date="2016-03" db="EMBL/GenBank/DDBJ databases">
        <title>Co-evolution between Pasteurellaceae and their hosts.</title>
        <authorList>
            <person name="Hansen M.J."/>
            <person name="Bojesen A.M."/>
            <person name="Planet P."/>
        </authorList>
    </citation>
    <scope>NUCLEOTIDE SEQUENCE</scope>
    <source>
        <strain evidence="7">146/S8/89</strain>
    </source>
</reference>
<dbReference type="AlphaFoldDB" id="A0A9X4P9V4"/>
<keyword evidence="2" id="KW-0805">Transcription regulation</keyword>
<keyword evidence="4" id="KW-0804">Transcription</keyword>